<reference evidence="3 4" key="1">
    <citation type="submission" date="2018-06" db="EMBL/GenBank/DDBJ databases">
        <title>Genomic Encyclopedia of Type Strains, Phase IV (KMG-IV): sequencing the most valuable type-strain genomes for metagenomic binning, comparative biology and taxonomic classification.</title>
        <authorList>
            <person name="Goeker M."/>
        </authorList>
    </citation>
    <scope>NUCLEOTIDE SEQUENCE [LARGE SCALE GENOMIC DNA]</scope>
    <source>
        <strain evidence="3 4">DSM 15140</strain>
    </source>
</reference>
<organism evidence="3 4">
    <name type="scientific">Paraliobacillus ryukyuensis</name>
    <dbReference type="NCBI Taxonomy" id="200904"/>
    <lineage>
        <taxon>Bacteria</taxon>
        <taxon>Bacillati</taxon>
        <taxon>Bacillota</taxon>
        <taxon>Bacilli</taxon>
        <taxon>Bacillales</taxon>
        <taxon>Bacillaceae</taxon>
        <taxon>Paraliobacillus</taxon>
    </lineage>
</organism>
<dbReference type="SUPFAM" id="SSF81324">
    <property type="entry name" value="Voltage-gated potassium channels"/>
    <property type="match status" value="1"/>
</dbReference>
<dbReference type="STRING" id="200904.GCA_900168775_02917"/>
<dbReference type="AlphaFoldDB" id="A0A366DZA1"/>
<keyword evidence="1" id="KW-0812">Transmembrane</keyword>
<evidence type="ECO:0000313" key="4">
    <source>
        <dbReference type="Proteomes" id="UP000252254"/>
    </source>
</evidence>
<keyword evidence="3" id="KW-0406">Ion transport</keyword>
<keyword evidence="3" id="KW-0813">Transport</keyword>
<dbReference type="RefSeq" id="WP_113869465.1">
    <property type="nucleotide sequence ID" value="NZ_BAABQN010000015.1"/>
</dbReference>
<dbReference type="OrthoDB" id="9813518at2"/>
<sequence length="148" mass="16474">MAVSIVVVILVSLLIGGSIYTFFTSKIYQRSYFSASIFAALLLVYLIVLIGFGFIYFWLSLHDVLLIEYSQPPEQFHLIELFAHAFYFSGVTLMTVGYGDITPIGWGRVIALVEALIGYILPAAFIFKLTQHGQAVQSNKKSSHSQGK</sequence>
<evidence type="ECO:0000259" key="2">
    <source>
        <dbReference type="Pfam" id="PF07885"/>
    </source>
</evidence>
<dbReference type="Gene3D" id="1.10.287.70">
    <property type="match status" value="1"/>
</dbReference>
<keyword evidence="1" id="KW-1133">Transmembrane helix</keyword>
<feature type="transmembrane region" description="Helical" evidence="1">
    <location>
        <begin position="35"/>
        <end position="58"/>
    </location>
</feature>
<keyword evidence="1" id="KW-0472">Membrane</keyword>
<evidence type="ECO:0000256" key="1">
    <source>
        <dbReference type="SAM" id="Phobius"/>
    </source>
</evidence>
<gene>
    <name evidence="3" type="ORF">DES48_108144</name>
</gene>
<evidence type="ECO:0000313" key="3">
    <source>
        <dbReference type="EMBL" id="RBO95431.1"/>
    </source>
</evidence>
<dbReference type="Pfam" id="PF07885">
    <property type="entry name" value="Ion_trans_2"/>
    <property type="match status" value="1"/>
</dbReference>
<comment type="caution">
    <text evidence="3">The sequence shown here is derived from an EMBL/GenBank/DDBJ whole genome shotgun (WGS) entry which is preliminary data.</text>
</comment>
<feature type="transmembrane region" description="Helical" evidence="1">
    <location>
        <begin position="78"/>
        <end position="97"/>
    </location>
</feature>
<accession>A0A366DZA1</accession>
<name>A0A366DZA1_9BACI</name>
<feature type="transmembrane region" description="Helical" evidence="1">
    <location>
        <begin position="6"/>
        <end position="23"/>
    </location>
</feature>
<dbReference type="InterPro" id="IPR013099">
    <property type="entry name" value="K_chnl_dom"/>
</dbReference>
<proteinExistence type="predicted"/>
<dbReference type="EMBL" id="QNRI01000008">
    <property type="protein sequence ID" value="RBO95431.1"/>
    <property type="molecule type" value="Genomic_DNA"/>
</dbReference>
<keyword evidence="4" id="KW-1185">Reference proteome</keyword>
<dbReference type="Proteomes" id="UP000252254">
    <property type="component" value="Unassembled WGS sequence"/>
</dbReference>
<keyword evidence="3" id="KW-0407">Ion channel</keyword>
<protein>
    <submittedName>
        <fullName evidence="3">Potassium channel LctB</fullName>
    </submittedName>
</protein>
<feature type="domain" description="Potassium channel" evidence="2">
    <location>
        <begin position="45"/>
        <end position="131"/>
    </location>
</feature>
<feature type="transmembrane region" description="Helical" evidence="1">
    <location>
        <begin position="109"/>
        <end position="127"/>
    </location>
</feature>
<dbReference type="GO" id="GO:0034220">
    <property type="term" value="P:monoatomic ion transmembrane transport"/>
    <property type="evidence" value="ECO:0007669"/>
    <property type="project" value="UniProtKB-KW"/>
</dbReference>